<evidence type="ECO:0000313" key="3">
    <source>
        <dbReference type="Proteomes" id="UP001566331"/>
    </source>
</evidence>
<dbReference type="Proteomes" id="UP001566331">
    <property type="component" value="Unassembled WGS sequence"/>
</dbReference>
<accession>A0ABV4HVR3</accession>
<keyword evidence="1" id="KW-0732">Signal</keyword>
<protein>
    <submittedName>
        <fullName evidence="2">Uncharacterized protein</fullName>
    </submittedName>
</protein>
<gene>
    <name evidence="2" type="ORF">AB6713_19990</name>
</gene>
<organism evidence="2 3">
    <name type="scientific">Luteimonas salinilitoris</name>
    <dbReference type="NCBI Taxonomy" id="3237697"/>
    <lineage>
        <taxon>Bacteria</taxon>
        <taxon>Pseudomonadati</taxon>
        <taxon>Pseudomonadota</taxon>
        <taxon>Gammaproteobacteria</taxon>
        <taxon>Lysobacterales</taxon>
        <taxon>Lysobacteraceae</taxon>
        <taxon>Luteimonas</taxon>
    </lineage>
</organism>
<reference evidence="2 3" key="1">
    <citation type="submission" date="2024-07" db="EMBL/GenBank/DDBJ databases">
        <title>Luteimonas salilacus sp. nov., isolated from the shore soil of Salt Lake in Tibet of China.</title>
        <authorList>
            <person name="Zhang X."/>
            <person name="Li A."/>
        </authorList>
    </citation>
    <scope>NUCLEOTIDE SEQUENCE [LARGE SCALE GENOMIC DNA]</scope>
    <source>
        <strain evidence="2 3">B3-2-R+30</strain>
    </source>
</reference>
<comment type="caution">
    <text evidence="2">The sequence shown here is derived from an EMBL/GenBank/DDBJ whole genome shotgun (WGS) entry which is preliminary data.</text>
</comment>
<feature type="chain" id="PRO_5045729294" evidence="1">
    <location>
        <begin position="25"/>
        <end position="167"/>
    </location>
</feature>
<dbReference type="EMBL" id="JBFWIC010000056">
    <property type="protein sequence ID" value="MEZ0476862.1"/>
    <property type="molecule type" value="Genomic_DNA"/>
</dbReference>
<evidence type="ECO:0000313" key="2">
    <source>
        <dbReference type="EMBL" id="MEZ0476862.1"/>
    </source>
</evidence>
<dbReference type="RefSeq" id="WP_370565366.1">
    <property type="nucleotide sequence ID" value="NZ_JBFWIB010000016.1"/>
</dbReference>
<name>A0ABV4HVR3_9GAMM</name>
<proteinExistence type="predicted"/>
<sequence length="167" mass="17493">MRIGGPTLRRTALLLAAIGAVALAGCSRTGETVDAAIARNDGDRLSTTAAAVAPMPMRPRAPLPLPADFPEDVYLPPGYDIDSVLDMDGALVLSLRAPGRIVALFAEARSAMTHLGWRQTLSRQDSDGSAMLAFEKGPRAAVFSFGRDPDAGGAVIGLQLRDRLPGN</sequence>
<feature type="signal peptide" evidence="1">
    <location>
        <begin position="1"/>
        <end position="24"/>
    </location>
</feature>
<dbReference type="PROSITE" id="PS51257">
    <property type="entry name" value="PROKAR_LIPOPROTEIN"/>
    <property type="match status" value="1"/>
</dbReference>
<keyword evidence="3" id="KW-1185">Reference proteome</keyword>
<evidence type="ECO:0000256" key="1">
    <source>
        <dbReference type="SAM" id="SignalP"/>
    </source>
</evidence>